<evidence type="ECO:0000256" key="1">
    <source>
        <dbReference type="ARBA" id="ARBA00001966"/>
    </source>
</evidence>
<dbReference type="PROSITE" id="PS51918">
    <property type="entry name" value="RADICAL_SAM"/>
    <property type="match status" value="1"/>
</dbReference>
<keyword evidence="2" id="KW-0949">S-adenosyl-L-methionine</keyword>
<evidence type="ECO:0000256" key="5">
    <source>
        <dbReference type="ARBA" id="ARBA00023014"/>
    </source>
</evidence>
<dbReference type="PANTHER" id="PTHR43409">
    <property type="entry name" value="ANAEROBIC MAGNESIUM-PROTOPORPHYRIN IX MONOMETHYL ESTER CYCLASE-RELATED"/>
    <property type="match status" value="1"/>
</dbReference>
<proteinExistence type="predicted"/>
<name>A0A4P6HUL6_9BACT</name>
<organism evidence="8 9">
    <name type="scientific">Solidesulfovibrio carbinolicus</name>
    <dbReference type="NCBI Taxonomy" id="296842"/>
    <lineage>
        <taxon>Bacteria</taxon>
        <taxon>Pseudomonadati</taxon>
        <taxon>Thermodesulfobacteriota</taxon>
        <taxon>Desulfovibrionia</taxon>
        <taxon>Desulfovibrionales</taxon>
        <taxon>Desulfovibrionaceae</taxon>
        <taxon>Solidesulfovibrio</taxon>
    </lineage>
</organism>
<comment type="cofactor">
    <cofactor evidence="1">
        <name>[4Fe-4S] cluster</name>
        <dbReference type="ChEBI" id="CHEBI:49883"/>
    </cofactor>
</comment>
<accession>A0A4P6HUL6</accession>
<dbReference type="Gene3D" id="3.40.50.280">
    <property type="entry name" value="Cobalamin-binding domain"/>
    <property type="match status" value="1"/>
</dbReference>
<dbReference type="OrthoDB" id="9804952at2"/>
<dbReference type="PROSITE" id="PS51332">
    <property type="entry name" value="B12_BINDING"/>
    <property type="match status" value="1"/>
</dbReference>
<dbReference type="Gene3D" id="3.80.30.20">
    <property type="entry name" value="tm_1862 like domain"/>
    <property type="match status" value="1"/>
</dbReference>
<dbReference type="SMART" id="SM00729">
    <property type="entry name" value="Elp3"/>
    <property type="match status" value="1"/>
</dbReference>
<dbReference type="KEGG" id="dcb:C3Y92_18870"/>
<dbReference type="Proteomes" id="UP000293296">
    <property type="component" value="Chromosome"/>
</dbReference>
<dbReference type="Pfam" id="PF02310">
    <property type="entry name" value="B12-binding"/>
    <property type="match status" value="1"/>
</dbReference>
<feature type="domain" description="B12-binding" evidence="6">
    <location>
        <begin position="1"/>
        <end position="140"/>
    </location>
</feature>
<dbReference type="PANTHER" id="PTHR43409:SF7">
    <property type="entry name" value="BLL1977 PROTEIN"/>
    <property type="match status" value="1"/>
</dbReference>
<dbReference type="InterPro" id="IPR051198">
    <property type="entry name" value="BchE-like"/>
</dbReference>
<keyword evidence="9" id="KW-1185">Reference proteome</keyword>
<dbReference type="InterPro" id="IPR023404">
    <property type="entry name" value="rSAM_horseshoe"/>
</dbReference>
<dbReference type="EMBL" id="CP026538">
    <property type="protein sequence ID" value="QAZ69188.1"/>
    <property type="molecule type" value="Genomic_DNA"/>
</dbReference>
<dbReference type="SUPFAM" id="SSF102114">
    <property type="entry name" value="Radical SAM enzymes"/>
    <property type="match status" value="1"/>
</dbReference>
<dbReference type="SFLD" id="SFLDG01082">
    <property type="entry name" value="B12-binding_domain_containing"/>
    <property type="match status" value="1"/>
</dbReference>
<keyword evidence="4" id="KW-0408">Iron</keyword>
<gene>
    <name evidence="8" type="ORF">C3Y92_18870</name>
</gene>
<dbReference type="GO" id="GO:0031419">
    <property type="term" value="F:cobalamin binding"/>
    <property type="evidence" value="ECO:0007669"/>
    <property type="project" value="InterPro"/>
</dbReference>
<dbReference type="RefSeq" id="WP_129355344.1">
    <property type="nucleotide sequence ID" value="NZ_CP026538.1"/>
</dbReference>
<keyword evidence="5" id="KW-0411">Iron-sulfur</keyword>
<feature type="domain" description="Radical SAM core" evidence="7">
    <location>
        <begin position="211"/>
        <end position="455"/>
    </location>
</feature>
<evidence type="ECO:0000256" key="2">
    <source>
        <dbReference type="ARBA" id="ARBA00022691"/>
    </source>
</evidence>
<dbReference type="InterPro" id="IPR006158">
    <property type="entry name" value="Cobalamin-bd"/>
</dbReference>
<protein>
    <submittedName>
        <fullName evidence="8">B12-binding domain-containing radical SAM protein</fullName>
    </submittedName>
</protein>
<dbReference type="GO" id="GO:0005829">
    <property type="term" value="C:cytosol"/>
    <property type="evidence" value="ECO:0007669"/>
    <property type="project" value="TreeGrafter"/>
</dbReference>
<evidence type="ECO:0000259" key="7">
    <source>
        <dbReference type="PROSITE" id="PS51918"/>
    </source>
</evidence>
<evidence type="ECO:0000313" key="8">
    <source>
        <dbReference type="EMBL" id="QAZ69188.1"/>
    </source>
</evidence>
<dbReference type="InterPro" id="IPR058240">
    <property type="entry name" value="rSAM_sf"/>
</dbReference>
<dbReference type="GO" id="GO:0051536">
    <property type="term" value="F:iron-sulfur cluster binding"/>
    <property type="evidence" value="ECO:0007669"/>
    <property type="project" value="UniProtKB-KW"/>
</dbReference>
<evidence type="ECO:0000256" key="3">
    <source>
        <dbReference type="ARBA" id="ARBA00022723"/>
    </source>
</evidence>
<dbReference type="SFLD" id="SFLDS00029">
    <property type="entry name" value="Radical_SAM"/>
    <property type="match status" value="1"/>
</dbReference>
<evidence type="ECO:0000313" key="9">
    <source>
        <dbReference type="Proteomes" id="UP000293296"/>
    </source>
</evidence>
<dbReference type="GO" id="GO:0003824">
    <property type="term" value="F:catalytic activity"/>
    <property type="evidence" value="ECO:0007669"/>
    <property type="project" value="InterPro"/>
</dbReference>
<dbReference type="CDD" id="cd01335">
    <property type="entry name" value="Radical_SAM"/>
    <property type="match status" value="1"/>
</dbReference>
<dbReference type="Pfam" id="PF04055">
    <property type="entry name" value="Radical_SAM"/>
    <property type="match status" value="1"/>
</dbReference>
<dbReference type="AlphaFoldDB" id="A0A4P6HUL6"/>
<dbReference type="InterPro" id="IPR007197">
    <property type="entry name" value="rSAM"/>
</dbReference>
<dbReference type="GO" id="GO:0046872">
    <property type="term" value="F:metal ion binding"/>
    <property type="evidence" value="ECO:0007669"/>
    <property type="project" value="UniProtKB-KW"/>
</dbReference>
<evidence type="ECO:0000259" key="6">
    <source>
        <dbReference type="PROSITE" id="PS51332"/>
    </source>
</evidence>
<dbReference type="InterPro" id="IPR006638">
    <property type="entry name" value="Elp3/MiaA/NifB-like_rSAM"/>
</dbReference>
<evidence type="ECO:0000256" key="4">
    <source>
        <dbReference type="ARBA" id="ARBA00023004"/>
    </source>
</evidence>
<sequence length="510" mass="56113">MRVALISPYPDITAYGLRSIAAFLKARGLAVRLILLPDPLGDALLDAPARYPDRVMADLARLCAGCSLVGMSLMTNYVDNAVQITRALAAAGGPPVVWGGVHPTIRPEECLAVADYVCVGDGEEAMADLAEALAAGSDATAIPNIWTRRADGSLAQNPVRPLTQDLDSLPPPDWSHDDHHIWDPEHAENGIVPLTPAMTEALLARGTVSRLLGRIGYQTMTGRGCPHRCAYCVNDAVKALYGAKGYLRWRGTEHVMAELETVRRVLPHIGYVWISDDAFFARPLEEIREFCRQWKARVGLPFTCLGSPATITREKLDALTDAGLCYLQMGVQTGSARIQELFNRKAMGNAVMLQAMAVINAYKDKLLPPSYDFILDTPYETLADRLESVRFIAQIPKPFRLQPFSLVLYPGTKLHAMAAADGFLTDERRQVYTKSYTMRRPDYVNLLILLAKGGRMPSKLLAWLACDAVAVPLSQPVMAPVWRAVFALAEPVKKLLRLARSWRARPGDRA</sequence>
<reference evidence="8 9" key="1">
    <citation type="submission" date="2018-02" db="EMBL/GenBank/DDBJ databases">
        <title>Genome sequence of Desulfovibrio carbinolicus DSM 3852.</title>
        <authorList>
            <person name="Wilbanks E."/>
            <person name="Skennerton C.T."/>
            <person name="Orphan V.J."/>
        </authorList>
    </citation>
    <scope>NUCLEOTIDE SEQUENCE [LARGE SCALE GENOMIC DNA]</scope>
    <source>
        <strain evidence="8 9">DSM 3852</strain>
    </source>
</reference>
<keyword evidence="3" id="KW-0479">Metal-binding</keyword>